<accession>A0ABS6N7J0</accession>
<proteinExistence type="predicted"/>
<protein>
    <submittedName>
        <fullName evidence="2">Double-strand break repair protein AddB</fullName>
    </submittedName>
</protein>
<dbReference type="EMBL" id="JAHRWL010000001">
    <property type="protein sequence ID" value="MBV2359505.1"/>
    <property type="molecule type" value="Genomic_DNA"/>
</dbReference>
<feature type="domain" description="PD-(D/E)XK endonuclease-like" evidence="1">
    <location>
        <begin position="708"/>
        <end position="901"/>
    </location>
</feature>
<reference evidence="2" key="1">
    <citation type="submission" date="2021-06" db="EMBL/GenBank/DDBJ databases">
        <title>Thalassococcus sp. CAU 1522 isolated from sea sand, Republic of Korea.</title>
        <authorList>
            <person name="Kim W."/>
        </authorList>
    </citation>
    <scope>NUCLEOTIDE SEQUENCE</scope>
    <source>
        <strain evidence="2">CAU 1522</strain>
    </source>
</reference>
<evidence type="ECO:0000259" key="1">
    <source>
        <dbReference type="Pfam" id="PF12705"/>
    </source>
</evidence>
<evidence type="ECO:0000313" key="3">
    <source>
        <dbReference type="Proteomes" id="UP001166293"/>
    </source>
</evidence>
<dbReference type="Proteomes" id="UP001166293">
    <property type="component" value="Unassembled WGS sequence"/>
</dbReference>
<dbReference type="NCBIfam" id="TIGR02786">
    <property type="entry name" value="addB_alphas"/>
    <property type="match status" value="1"/>
</dbReference>
<evidence type="ECO:0000313" key="2">
    <source>
        <dbReference type="EMBL" id="MBV2359505.1"/>
    </source>
</evidence>
<name>A0ABS6N7J0_9RHOB</name>
<dbReference type="Pfam" id="PF12705">
    <property type="entry name" value="PDDEXK_1"/>
    <property type="match status" value="1"/>
</dbReference>
<dbReference type="RefSeq" id="WP_217777310.1">
    <property type="nucleotide sequence ID" value="NZ_JAHRWL010000001.1"/>
</dbReference>
<dbReference type="InterPro" id="IPR038726">
    <property type="entry name" value="PDDEXK_AddAB-type"/>
</dbReference>
<organism evidence="2 3">
    <name type="scientific">Thalassococcus arenae</name>
    <dbReference type="NCBI Taxonomy" id="2851652"/>
    <lineage>
        <taxon>Bacteria</taxon>
        <taxon>Pseudomonadati</taxon>
        <taxon>Pseudomonadota</taxon>
        <taxon>Alphaproteobacteria</taxon>
        <taxon>Rhodobacterales</taxon>
        <taxon>Roseobacteraceae</taxon>
        <taxon>Thalassococcus</taxon>
    </lineage>
</organism>
<keyword evidence="3" id="KW-1185">Reference proteome</keyword>
<comment type="caution">
    <text evidence="2">The sequence shown here is derived from an EMBL/GenBank/DDBJ whole genome shotgun (WGS) entry which is preliminary data.</text>
</comment>
<dbReference type="InterPro" id="IPR014153">
    <property type="entry name" value="Ds_break_AddB"/>
</dbReference>
<gene>
    <name evidence="2" type="primary">addB</name>
    <name evidence="2" type="ORF">KUH32_06950</name>
</gene>
<sequence>MFEPGDTPRVFALRPGVDFGQALVQGLRDRLRDHPPEAMARIELYVSTERMARRIRAVFDSGAAGFLPRIRLVTDLSDPETQAQLTPPVPPLQRRLELVALVQKLLEADPDLAPRSSIYDLADSLASLMDEMQGEGVVPGTVAALDVSDESGHWQRALSFLSIVQHYFDTDAQPDAQAFNRIALEQRLNRWENHPPTHPVIVAGSTGSRGTTARFMQAVSRLPQGALVLPGFDTDLPGPVWASLSDALNSEDHPQYRFAKLLRDLDIDPETVPTWADVPAPDPSRNRVLSLALRPAPVTHQWLTEGPSLPDLQTAMANATLVEAPSVRDEALAIAMRLRRAAEDGTRAALITPDRMLTRQVTSALDRWGIVPDDSAGMPAQLSPPGRFLRHVAALLHNRLTAESLLTLLKHPLTHNDDNRGAHLLNTRELELTIRRRAWPYPDPGLIRAWAEDRGCVDWANWVIACFCDRQIDGSIPVDALLETHIALANRISGGTDGAGAGPWQGQAGREVAGVVDALRRNAGYAPAMTARDYADLFGAVLSDAVIRERDAPHPNILIWGTLEARVMGADLVILGGLNEGSWPEPPAADPWLNRRMRHQVGLLLPERRIGLSAHDFQQAAAAREVWFTRSLKSDEAETVPARWLNRLTNLMNGLEDRGGRDALGAMRGRGDTWLGYARALERPWPADPAPRPSPVPPVAARPRELPVTDIKRLVRDPYHIYARRILRLKPLDPLHRAPDALMRGILTHEILDRFVRDTVSDPAQLTPEQLLIHAAAILEDPVQLPFPVQRHLWLARLSTAAEWFCDTERARQSRARPAYFETRGAASLPSGFTLTAKADRIDIDADGALHIYDYKTGKAPTGPQQQKFDKQLLLEAAIGTLGGFADIGPAPVAEAVFIQLAAGDPREVPAPLEDMPPHETWSDFAKLIAAYDDPDQGYTARRAMLKDTDSSDFDHLSRFGEWNVTAKPRREGLE</sequence>